<feature type="compositionally biased region" description="Low complexity" evidence="7">
    <location>
        <begin position="164"/>
        <end position="181"/>
    </location>
</feature>
<dbReference type="CDD" id="cd00009">
    <property type="entry name" value="AAA"/>
    <property type="match status" value="1"/>
</dbReference>
<dbReference type="AlphaFoldDB" id="A0A2A8CX44"/>
<dbReference type="InterPro" id="IPR025943">
    <property type="entry name" value="Sigma_54_int_dom_ATP-bd_2"/>
</dbReference>
<dbReference type="Gene3D" id="3.40.50.300">
    <property type="entry name" value="P-loop containing nucleotide triphosphate hydrolases"/>
    <property type="match status" value="1"/>
</dbReference>
<dbReference type="GO" id="GO:0000160">
    <property type="term" value="P:phosphorelay signal transduction system"/>
    <property type="evidence" value="ECO:0007669"/>
    <property type="project" value="InterPro"/>
</dbReference>
<dbReference type="GO" id="GO:0043565">
    <property type="term" value="F:sequence-specific DNA binding"/>
    <property type="evidence" value="ECO:0007669"/>
    <property type="project" value="InterPro"/>
</dbReference>
<dbReference type="GO" id="GO:0006355">
    <property type="term" value="P:regulation of DNA-templated transcription"/>
    <property type="evidence" value="ECO:0007669"/>
    <property type="project" value="InterPro"/>
</dbReference>
<evidence type="ECO:0000259" key="8">
    <source>
        <dbReference type="PROSITE" id="PS50045"/>
    </source>
</evidence>
<dbReference type="SMART" id="SM00448">
    <property type="entry name" value="REC"/>
    <property type="match status" value="1"/>
</dbReference>
<dbReference type="InterPro" id="IPR001789">
    <property type="entry name" value="Sig_transdc_resp-reg_receiver"/>
</dbReference>
<sequence length="490" mass="53314">MPSTSPPSDTSTSGTTTGEGRILIVDDKRDVLTALRLLLKKYVTEVHTATDPGAITAMLEEQTYDAILLDMNFTQDASSGREGFLWLQRILQKDPGAVVVMITAYGGVEKAVRAMKEGAADFIVKPWNDADLVASVQAAVKLRRSRDAARKQEATDPDTSSTRGPATTASSGDGAASAPGTFDEIIGESPAMQQVYRTIEKVARTDANVLVLGENGTGKELVARAVHRRSKRANASFVSTDLGALSESLFESELFGHIKGSFTGADDDRIGRFEAADGGTLFLDEIGNIPMPLQAKLLTALQRREVTRVGETTPRSVDIRLISATNQPIYEDTQKGQFRQDLLYRINTVEVQLPPLRDRGDDIALLARYYLDEYADRYDTGVTGLNNAACAKLKEYHWPGNVRELKHTVERAVIMAEGQTLEPSDIVFSAPNSPRPSSGSLGVDTLNLDDIEQAAVRKALSKHGGNISRAAEELGISRKALYRRIEKYGL</sequence>
<dbReference type="InterPro" id="IPR003593">
    <property type="entry name" value="AAA+_ATPase"/>
</dbReference>
<dbReference type="InterPro" id="IPR027417">
    <property type="entry name" value="P-loop_NTPase"/>
</dbReference>
<dbReference type="Gene3D" id="1.10.10.60">
    <property type="entry name" value="Homeodomain-like"/>
    <property type="match status" value="1"/>
</dbReference>
<dbReference type="SMART" id="SM00382">
    <property type="entry name" value="AAA"/>
    <property type="match status" value="1"/>
</dbReference>
<feature type="domain" description="Sigma-54 factor interaction" evidence="8">
    <location>
        <begin position="185"/>
        <end position="414"/>
    </location>
</feature>
<evidence type="ECO:0000256" key="4">
    <source>
        <dbReference type="ARBA" id="ARBA00023125"/>
    </source>
</evidence>
<evidence type="ECO:0000256" key="1">
    <source>
        <dbReference type="ARBA" id="ARBA00022741"/>
    </source>
</evidence>
<keyword evidence="11" id="KW-1185">Reference proteome</keyword>
<gene>
    <name evidence="10" type="ORF">CRI94_11280</name>
</gene>
<feature type="compositionally biased region" description="Basic and acidic residues" evidence="7">
    <location>
        <begin position="145"/>
        <end position="154"/>
    </location>
</feature>
<dbReference type="Pfam" id="PF00072">
    <property type="entry name" value="Response_reg"/>
    <property type="match status" value="1"/>
</dbReference>
<dbReference type="PROSITE" id="PS00688">
    <property type="entry name" value="SIGMA54_INTERACT_3"/>
    <property type="match status" value="1"/>
</dbReference>
<evidence type="ECO:0000256" key="7">
    <source>
        <dbReference type="SAM" id="MobiDB-lite"/>
    </source>
</evidence>
<dbReference type="InterPro" id="IPR025944">
    <property type="entry name" value="Sigma_54_int_dom_CS"/>
</dbReference>
<dbReference type="SUPFAM" id="SSF46689">
    <property type="entry name" value="Homeodomain-like"/>
    <property type="match status" value="1"/>
</dbReference>
<organism evidence="10 11">
    <name type="scientific">Longibacter salinarum</name>
    <dbReference type="NCBI Taxonomy" id="1850348"/>
    <lineage>
        <taxon>Bacteria</taxon>
        <taxon>Pseudomonadati</taxon>
        <taxon>Rhodothermota</taxon>
        <taxon>Rhodothermia</taxon>
        <taxon>Rhodothermales</taxon>
        <taxon>Salisaetaceae</taxon>
        <taxon>Longibacter</taxon>
    </lineage>
</organism>
<proteinExistence type="predicted"/>
<dbReference type="OrthoDB" id="9782110at2"/>
<dbReference type="InterPro" id="IPR011006">
    <property type="entry name" value="CheY-like_superfamily"/>
</dbReference>
<dbReference type="InterPro" id="IPR002078">
    <property type="entry name" value="Sigma_54_int"/>
</dbReference>
<dbReference type="InterPro" id="IPR058031">
    <property type="entry name" value="AAA_lid_NorR"/>
</dbReference>
<feature type="modified residue" description="4-aspartylphosphate" evidence="6">
    <location>
        <position position="70"/>
    </location>
</feature>
<evidence type="ECO:0000313" key="11">
    <source>
        <dbReference type="Proteomes" id="UP000220102"/>
    </source>
</evidence>
<accession>A0A2A8CX44</accession>
<protein>
    <submittedName>
        <fullName evidence="10">Sigma-54-dependent Fis family transcriptional regulator</fullName>
    </submittedName>
</protein>
<dbReference type="GO" id="GO:0005524">
    <property type="term" value="F:ATP binding"/>
    <property type="evidence" value="ECO:0007669"/>
    <property type="project" value="UniProtKB-KW"/>
</dbReference>
<keyword evidence="5" id="KW-0804">Transcription</keyword>
<name>A0A2A8CX44_9BACT</name>
<evidence type="ECO:0000259" key="9">
    <source>
        <dbReference type="PROSITE" id="PS50110"/>
    </source>
</evidence>
<feature type="region of interest" description="Disordered" evidence="7">
    <location>
        <begin position="144"/>
        <end position="181"/>
    </location>
</feature>
<comment type="caution">
    <text evidence="10">The sequence shown here is derived from an EMBL/GenBank/DDBJ whole genome shotgun (WGS) entry which is preliminary data.</text>
</comment>
<dbReference type="Proteomes" id="UP000220102">
    <property type="component" value="Unassembled WGS sequence"/>
</dbReference>
<evidence type="ECO:0000256" key="6">
    <source>
        <dbReference type="PROSITE-ProRule" id="PRU00169"/>
    </source>
</evidence>
<dbReference type="Pfam" id="PF25601">
    <property type="entry name" value="AAA_lid_14"/>
    <property type="match status" value="1"/>
</dbReference>
<dbReference type="PROSITE" id="PS50045">
    <property type="entry name" value="SIGMA54_INTERACT_4"/>
    <property type="match status" value="1"/>
</dbReference>
<dbReference type="EMBL" id="PDEQ01000005">
    <property type="protein sequence ID" value="PEN13216.1"/>
    <property type="molecule type" value="Genomic_DNA"/>
</dbReference>
<dbReference type="PANTHER" id="PTHR32071">
    <property type="entry name" value="TRANSCRIPTIONAL REGULATORY PROTEIN"/>
    <property type="match status" value="1"/>
</dbReference>
<dbReference type="PANTHER" id="PTHR32071:SF113">
    <property type="entry name" value="ALGINATE BIOSYNTHESIS TRANSCRIPTIONAL REGULATORY PROTEIN ALGB"/>
    <property type="match status" value="1"/>
</dbReference>
<dbReference type="PROSITE" id="PS00676">
    <property type="entry name" value="SIGMA54_INTERACT_2"/>
    <property type="match status" value="1"/>
</dbReference>
<dbReference type="Pfam" id="PF02954">
    <property type="entry name" value="HTH_8"/>
    <property type="match status" value="1"/>
</dbReference>
<reference evidence="10 11" key="1">
    <citation type="submission" date="2017-10" db="EMBL/GenBank/DDBJ databases">
        <title>Draft genome of Longibacter Salinarum.</title>
        <authorList>
            <person name="Goh K.M."/>
            <person name="Shamsir M.S."/>
            <person name="Lim S.W."/>
        </authorList>
    </citation>
    <scope>NUCLEOTIDE SEQUENCE [LARGE SCALE GENOMIC DNA]</scope>
    <source>
        <strain evidence="10 11">KCTC 52045</strain>
    </source>
</reference>
<feature type="domain" description="Response regulatory" evidence="9">
    <location>
        <begin position="21"/>
        <end position="140"/>
    </location>
</feature>
<dbReference type="FunFam" id="3.40.50.300:FF:000006">
    <property type="entry name" value="DNA-binding transcriptional regulator NtrC"/>
    <property type="match status" value="1"/>
</dbReference>
<keyword evidence="1" id="KW-0547">Nucleotide-binding</keyword>
<evidence type="ECO:0000256" key="2">
    <source>
        <dbReference type="ARBA" id="ARBA00022840"/>
    </source>
</evidence>
<keyword evidence="4" id="KW-0238">DNA-binding</keyword>
<dbReference type="SUPFAM" id="SSF52540">
    <property type="entry name" value="P-loop containing nucleoside triphosphate hydrolases"/>
    <property type="match status" value="1"/>
</dbReference>
<evidence type="ECO:0000256" key="3">
    <source>
        <dbReference type="ARBA" id="ARBA00023015"/>
    </source>
</evidence>
<evidence type="ECO:0000313" key="10">
    <source>
        <dbReference type="EMBL" id="PEN13216.1"/>
    </source>
</evidence>
<dbReference type="Gene3D" id="1.10.8.60">
    <property type="match status" value="1"/>
</dbReference>
<dbReference type="InterPro" id="IPR002197">
    <property type="entry name" value="HTH_Fis"/>
</dbReference>
<dbReference type="SUPFAM" id="SSF52172">
    <property type="entry name" value="CheY-like"/>
    <property type="match status" value="1"/>
</dbReference>
<dbReference type="RefSeq" id="WP_098075809.1">
    <property type="nucleotide sequence ID" value="NZ_PDEQ01000005.1"/>
</dbReference>
<dbReference type="PRINTS" id="PR01590">
    <property type="entry name" value="HTHFIS"/>
</dbReference>
<dbReference type="Pfam" id="PF00158">
    <property type="entry name" value="Sigma54_activat"/>
    <property type="match status" value="1"/>
</dbReference>
<dbReference type="InterPro" id="IPR009057">
    <property type="entry name" value="Homeodomain-like_sf"/>
</dbReference>
<dbReference type="Gene3D" id="3.40.50.2300">
    <property type="match status" value="1"/>
</dbReference>
<dbReference type="PROSITE" id="PS50110">
    <property type="entry name" value="RESPONSE_REGULATORY"/>
    <property type="match status" value="1"/>
</dbReference>
<evidence type="ECO:0000256" key="5">
    <source>
        <dbReference type="ARBA" id="ARBA00023163"/>
    </source>
</evidence>
<keyword evidence="2" id="KW-0067">ATP-binding</keyword>
<keyword evidence="3" id="KW-0805">Transcription regulation</keyword>
<keyword evidence="6" id="KW-0597">Phosphoprotein</keyword>